<evidence type="ECO:0000313" key="4">
    <source>
        <dbReference type="EMBL" id="KAE8299643.1"/>
    </source>
</evidence>
<dbReference type="Proteomes" id="UP000424527">
    <property type="component" value="Unassembled WGS sequence"/>
</dbReference>
<feature type="signal peptide" evidence="2">
    <location>
        <begin position="1"/>
        <end position="40"/>
    </location>
</feature>
<dbReference type="PANTHER" id="PTHR20859">
    <property type="entry name" value="INTERFERON/INTERLEUKIN RECEPTOR"/>
    <property type="match status" value="1"/>
</dbReference>
<evidence type="ECO:0000256" key="1">
    <source>
        <dbReference type="SAM" id="Phobius"/>
    </source>
</evidence>
<dbReference type="PANTHER" id="PTHR20859:SF53">
    <property type="entry name" value="INTERLEUKIN-22 RECEPTOR SUBUNIT ALPHA-1"/>
    <property type="match status" value="1"/>
</dbReference>
<dbReference type="Pfam" id="PF09294">
    <property type="entry name" value="Interfer-bind"/>
    <property type="match status" value="1"/>
</dbReference>
<protein>
    <submittedName>
        <fullName evidence="4">Interferon alpha/beta receptor 2 Type I interferon receptor 2</fullName>
    </submittedName>
</protein>
<dbReference type="PROSITE" id="PS50853">
    <property type="entry name" value="FN3"/>
    <property type="match status" value="1"/>
</dbReference>
<dbReference type="InterPro" id="IPR003961">
    <property type="entry name" value="FN3_dom"/>
</dbReference>
<dbReference type="InterPro" id="IPR015373">
    <property type="entry name" value="Interferon/interleukin_rcp_dom"/>
</dbReference>
<dbReference type="Gene3D" id="2.60.40.10">
    <property type="entry name" value="Immunoglobulins"/>
    <property type="match status" value="1"/>
</dbReference>
<evidence type="ECO:0000313" key="5">
    <source>
        <dbReference type="Proteomes" id="UP000424527"/>
    </source>
</evidence>
<evidence type="ECO:0000256" key="2">
    <source>
        <dbReference type="SAM" id="SignalP"/>
    </source>
</evidence>
<dbReference type="InterPro" id="IPR050650">
    <property type="entry name" value="Type-II_Cytokine-TF_Rcpt"/>
</dbReference>
<feature type="chain" id="PRO_5026336487" evidence="2">
    <location>
        <begin position="41"/>
        <end position="348"/>
    </location>
</feature>
<organism evidence="4 5">
    <name type="scientific">Larimichthys crocea</name>
    <name type="common">Large yellow croaker</name>
    <name type="synonym">Pseudosciaena crocea</name>
    <dbReference type="NCBI Taxonomy" id="215358"/>
    <lineage>
        <taxon>Eukaryota</taxon>
        <taxon>Metazoa</taxon>
        <taxon>Chordata</taxon>
        <taxon>Craniata</taxon>
        <taxon>Vertebrata</taxon>
        <taxon>Euteleostomi</taxon>
        <taxon>Actinopterygii</taxon>
        <taxon>Neopterygii</taxon>
        <taxon>Teleostei</taxon>
        <taxon>Neoteleostei</taxon>
        <taxon>Acanthomorphata</taxon>
        <taxon>Eupercaria</taxon>
        <taxon>Sciaenidae</taxon>
        <taxon>Larimichthys</taxon>
    </lineage>
</organism>
<evidence type="ECO:0000259" key="3">
    <source>
        <dbReference type="PROSITE" id="PS50853"/>
    </source>
</evidence>
<keyword evidence="5" id="KW-1185">Reference proteome</keyword>
<feature type="domain" description="Fibronectin type-III" evidence="3">
    <location>
        <begin position="52"/>
        <end position="149"/>
    </location>
</feature>
<dbReference type="GO" id="GO:0005886">
    <property type="term" value="C:plasma membrane"/>
    <property type="evidence" value="ECO:0007669"/>
    <property type="project" value="TreeGrafter"/>
</dbReference>
<dbReference type="EMBL" id="REGW02000002">
    <property type="protein sequence ID" value="KAE8299643.1"/>
    <property type="molecule type" value="Genomic_DNA"/>
</dbReference>
<keyword evidence="1" id="KW-1133">Transmembrane helix</keyword>
<dbReference type="Pfam" id="PF01108">
    <property type="entry name" value="Tissue_fac"/>
    <property type="match status" value="1"/>
</dbReference>
<keyword evidence="1" id="KW-0812">Transmembrane</keyword>
<keyword evidence="2" id="KW-0732">Signal</keyword>
<dbReference type="GO" id="GO:0004896">
    <property type="term" value="F:cytokine receptor activity"/>
    <property type="evidence" value="ECO:0007669"/>
    <property type="project" value="TreeGrafter"/>
</dbReference>
<proteinExistence type="predicted"/>
<feature type="transmembrane region" description="Helical" evidence="1">
    <location>
        <begin position="251"/>
        <end position="275"/>
    </location>
</feature>
<gene>
    <name evidence="4" type="ORF">D5F01_LYC02053</name>
</gene>
<dbReference type="InterPro" id="IPR036116">
    <property type="entry name" value="FN3_sf"/>
</dbReference>
<dbReference type="SUPFAM" id="SSF49265">
    <property type="entry name" value="Fibronectin type III"/>
    <property type="match status" value="2"/>
</dbReference>
<keyword evidence="4" id="KW-0675">Receptor</keyword>
<comment type="caution">
    <text evidence="4">The sequence shown here is derived from an EMBL/GenBank/DDBJ whole genome shotgun (WGS) entry which is preliminary data.</text>
</comment>
<name>A0A6G0J7W9_LARCR</name>
<accession>A0A6G0J7W9</accession>
<reference evidence="4 5" key="1">
    <citation type="submission" date="2019-07" db="EMBL/GenBank/DDBJ databases">
        <title>Chromosome genome assembly for large yellow croaker.</title>
        <authorList>
            <person name="Xiao S."/>
        </authorList>
    </citation>
    <scope>NUCLEOTIDE SEQUENCE [LARGE SCALE GENOMIC DNA]</scope>
    <source>
        <strain evidence="4">JMULYC20181020</strain>
        <tissue evidence="4">Muscle</tissue>
    </source>
</reference>
<sequence length="348" mass="38731">MLRLKNKRLIIKISASHNTVHGGKMGLWMLLLLHLHLGNAPWIEVVCVSLPAPSNVSISSFNMEHTLSFLPGPETPTSTNFTVEILRLRRNRSWKPVAGCSELTAGQTCNLTQAFKDPFDHYQARVQAFTPNRTSNWTMSGWFQPLTDTMLGPPDVSVSGCGNCLILKVRVPPTRGLQLHEELVFHVQRTRDGAQFKLNLHYQEEITISYLQPGVEYCVTVTVKARLNSNAVPSKSHCAFTSPPQPSSSSLHVVFGLLGAFCALGFLLIGLVVYGSQLSFKLRRRLFPRTLSYFLLQSHNHGNASPERSGHISAMQLHKEGSADSLLTVHRHVEPLRSSSEEGEENFL</sequence>
<keyword evidence="1" id="KW-0472">Membrane</keyword>
<dbReference type="InterPro" id="IPR013783">
    <property type="entry name" value="Ig-like_fold"/>
</dbReference>
<dbReference type="AlphaFoldDB" id="A0A6G0J7W9"/>